<feature type="domain" description="DUF302" evidence="1">
    <location>
        <begin position="35"/>
        <end position="94"/>
    </location>
</feature>
<evidence type="ECO:0000259" key="1">
    <source>
        <dbReference type="Pfam" id="PF03625"/>
    </source>
</evidence>
<dbReference type="AlphaFoldDB" id="A0A1W1BJR4"/>
<dbReference type="PANTHER" id="PTHR38342">
    <property type="entry name" value="SLR5037 PROTEIN"/>
    <property type="match status" value="1"/>
</dbReference>
<sequence length="127" mass="14332">MIYKITTDTPLQTVKDEMMAHAKEAGFGVLGTYEFQKILQSKGLDLNQEITGYELCSPKAAQDVMNELPEMSVFLPCRISVYEENGKTVLSTVNINDVMHTIDASQDFKEHMNSVYAKFVGIMKSWN</sequence>
<name>A0A1W1BJR4_9ZZZZ</name>
<reference evidence="2" key="1">
    <citation type="submission" date="2016-10" db="EMBL/GenBank/DDBJ databases">
        <authorList>
            <person name="de Groot N.N."/>
        </authorList>
    </citation>
    <scope>NUCLEOTIDE SEQUENCE</scope>
</reference>
<dbReference type="SUPFAM" id="SSF103247">
    <property type="entry name" value="TT1751-like"/>
    <property type="match status" value="1"/>
</dbReference>
<dbReference type="InterPro" id="IPR035923">
    <property type="entry name" value="TT1751-like_sf"/>
</dbReference>
<dbReference type="CDD" id="cd14797">
    <property type="entry name" value="DUF302"/>
    <property type="match status" value="1"/>
</dbReference>
<dbReference type="PANTHER" id="PTHR38342:SF1">
    <property type="entry name" value="SLR5037 PROTEIN"/>
    <property type="match status" value="1"/>
</dbReference>
<gene>
    <name evidence="2" type="ORF">MNB_SM-4-391</name>
</gene>
<dbReference type="Gene3D" id="3.30.310.70">
    <property type="entry name" value="TT1751-like domain"/>
    <property type="match status" value="1"/>
</dbReference>
<dbReference type="EMBL" id="FPHF01000026">
    <property type="protein sequence ID" value="SFV53725.1"/>
    <property type="molecule type" value="Genomic_DNA"/>
</dbReference>
<dbReference type="Pfam" id="PF03625">
    <property type="entry name" value="DUF302"/>
    <property type="match status" value="1"/>
</dbReference>
<organism evidence="2">
    <name type="scientific">hydrothermal vent metagenome</name>
    <dbReference type="NCBI Taxonomy" id="652676"/>
    <lineage>
        <taxon>unclassified sequences</taxon>
        <taxon>metagenomes</taxon>
        <taxon>ecological metagenomes</taxon>
    </lineage>
</organism>
<evidence type="ECO:0000313" key="2">
    <source>
        <dbReference type="EMBL" id="SFV53725.1"/>
    </source>
</evidence>
<accession>A0A1W1BJR4</accession>
<proteinExistence type="predicted"/>
<protein>
    <recommendedName>
        <fullName evidence="1">DUF302 domain-containing protein</fullName>
    </recommendedName>
</protein>
<dbReference type="InterPro" id="IPR005180">
    <property type="entry name" value="DUF302"/>
</dbReference>